<evidence type="ECO:0000259" key="12">
    <source>
        <dbReference type="Pfam" id="PF01676"/>
    </source>
</evidence>
<dbReference type="PANTHER" id="PTHR31637">
    <property type="entry name" value="2,3-BISPHOSPHOGLYCERATE-INDEPENDENT PHOSPHOGLYCERATE MUTASE"/>
    <property type="match status" value="1"/>
</dbReference>
<evidence type="ECO:0000256" key="11">
    <source>
        <dbReference type="PIRSR" id="PIRSR001492-3"/>
    </source>
</evidence>
<evidence type="ECO:0000313" key="14">
    <source>
        <dbReference type="EMBL" id="EST44899.1"/>
    </source>
</evidence>
<evidence type="ECO:0000256" key="1">
    <source>
        <dbReference type="ARBA" id="ARBA00001936"/>
    </source>
</evidence>
<feature type="binding site" evidence="10">
    <location>
        <position position="123"/>
    </location>
    <ligand>
        <name>substrate</name>
    </ligand>
</feature>
<organism evidence="14">
    <name type="scientific">Spironucleus salmonicida</name>
    <dbReference type="NCBI Taxonomy" id="348837"/>
    <lineage>
        <taxon>Eukaryota</taxon>
        <taxon>Metamonada</taxon>
        <taxon>Diplomonadida</taxon>
        <taxon>Hexamitidae</taxon>
        <taxon>Hexamitinae</taxon>
        <taxon>Spironucleus</taxon>
    </lineage>
</organism>
<evidence type="ECO:0000256" key="8">
    <source>
        <dbReference type="ARBA" id="ARBA00023235"/>
    </source>
</evidence>
<feature type="binding site" evidence="11">
    <location>
        <position position="16"/>
    </location>
    <ligand>
        <name>Mn(2+)</name>
        <dbReference type="ChEBI" id="CHEBI:29035"/>
        <label>2</label>
    </ligand>
</feature>
<dbReference type="GO" id="GO:0006007">
    <property type="term" value="P:glucose catabolic process"/>
    <property type="evidence" value="ECO:0007669"/>
    <property type="project" value="InterPro"/>
</dbReference>
<dbReference type="SUPFAM" id="SSF64158">
    <property type="entry name" value="2,3-Bisphosphoglycerate-independent phosphoglycerate mutase, substrate-binding domain"/>
    <property type="match status" value="1"/>
</dbReference>
<protein>
    <recommendedName>
        <fullName evidence="4">phosphoglycerate mutase (2,3-diphosphoglycerate-independent)</fullName>
        <ecNumber evidence="4">5.4.2.12</ecNumber>
    </recommendedName>
</protein>
<comment type="cofactor">
    <cofactor evidence="1">
        <name>Mn(2+)</name>
        <dbReference type="ChEBI" id="CHEBI:29035"/>
    </cofactor>
</comment>
<dbReference type="InterPro" id="IPR006124">
    <property type="entry name" value="Metalloenzyme"/>
</dbReference>
<dbReference type="GO" id="GO:0006096">
    <property type="term" value="P:glycolytic process"/>
    <property type="evidence" value="ECO:0007669"/>
    <property type="project" value="UniProtKB-UniPathway"/>
</dbReference>
<keyword evidence="5 11" id="KW-0479">Metal-binding</keyword>
<evidence type="ECO:0000256" key="3">
    <source>
        <dbReference type="ARBA" id="ARBA00008819"/>
    </source>
</evidence>
<keyword evidence="8" id="KW-0413">Isomerase</keyword>
<feature type="binding site" evidence="11">
    <location>
        <position position="67"/>
    </location>
    <ligand>
        <name>Mn(2+)</name>
        <dbReference type="ChEBI" id="CHEBI:29035"/>
        <label>2</label>
    </ligand>
</feature>
<dbReference type="InterPro" id="IPR017850">
    <property type="entry name" value="Alkaline_phosphatase_core_sf"/>
</dbReference>
<proteinExistence type="inferred from homology"/>
<dbReference type="EMBL" id="KI546102">
    <property type="protein sequence ID" value="EST44899.1"/>
    <property type="molecule type" value="Genomic_DNA"/>
</dbReference>
<feature type="binding site" evidence="11">
    <location>
        <position position="414"/>
    </location>
    <ligand>
        <name>Mn(2+)</name>
        <dbReference type="ChEBI" id="CHEBI:29035"/>
        <label>1</label>
    </ligand>
</feature>
<evidence type="ECO:0000259" key="13">
    <source>
        <dbReference type="Pfam" id="PF06415"/>
    </source>
</evidence>
<keyword evidence="6" id="KW-0324">Glycolysis</keyword>
<feature type="binding site" evidence="10">
    <location>
        <position position="196"/>
    </location>
    <ligand>
        <name>substrate</name>
    </ligand>
</feature>
<dbReference type="OrthoDB" id="6762776at2759"/>
<feature type="binding site" evidence="11">
    <location>
        <position position="410"/>
    </location>
    <ligand>
        <name>Mn(2+)</name>
        <dbReference type="ChEBI" id="CHEBI:29035"/>
        <label>1</label>
    </ligand>
</feature>
<evidence type="ECO:0000256" key="7">
    <source>
        <dbReference type="ARBA" id="ARBA00023211"/>
    </source>
</evidence>
<reference evidence="14 15" key="1">
    <citation type="journal article" date="2014" name="PLoS Genet.">
        <title>The Genome of Spironucleus salmonicida Highlights a Fish Pathogen Adapted to Fluctuating Environments.</title>
        <authorList>
            <person name="Xu F."/>
            <person name="Jerlstrom-Hultqvist J."/>
            <person name="Einarsson E."/>
            <person name="Astvaldsson A."/>
            <person name="Svard S.G."/>
            <person name="Andersson J.O."/>
        </authorList>
    </citation>
    <scope>NUCLEOTIDE SEQUENCE</scope>
    <source>
        <strain evidence="15">ATCC 50377</strain>
    </source>
</reference>
<reference evidence="15" key="2">
    <citation type="submission" date="2020-12" db="EMBL/GenBank/DDBJ databases">
        <title>New Spironucleus salmonicida genome in near-complete chromosomes.</title>
        <authorList>
            <person name="Xu F."/>
            <person name="Kurt Z."/>
            <person name="Jimenez-Gonzalez A."/>
            <person name="Astvaldsson A."/>
            <person name="Andersson J.O."/>
            <person name="Svard S.G."/>
        </authorList>
    </citation>
    <scope>NUCLEOTIDE SEQUENCE</scope>
    <source>
        <strain evidence="15">ATCC 50377</strain>
    </source>
</reference>
<dbReference type="UniPathway" id="UPA00109">
    <property type="reaction ID" value="UER00186"/>
</dbReference>
<feature type="binding site" evidence="10">
    <location>
        <begin position="152"/>
        <end position="153"/>
    </location>
    <ligand>
        <name>substrate</name>
    </ligand>
</feature>
<name>V6LVQ4_9EUKA</name>
<dbReference type="PIRSF" id="PIRSF001492">
    <property type="entry name" value="IPGAM"/>
    <property type="match status" value="1"/>
</dbReference>
<dbReference type="Gene3D" id="3.40.720.10">
    <property type="entry name" value="Alkaline Phosphatase, subunit A"/>
    <property type="match status" value="1"/>
</dbReference>
<evidence type="ECO:0000313" key="16">
    <source>
        <dbReference type="Proteomes" id="UP000018208"/>
    </source>
</evidence>
<dbReference type="PANTHER" id="PTHR31637:SF0">
    <property type="entry name" value="2,3-BISPHOSPHOGLYCERATE-INDEPENDENT PHOSPHOGLYCERATE MUTASE"/>
    <property type="match status" value="1"/>
</dbReference>
<dbReference type="EC" id="5.4.2.12" evidence="4"/>
<comment type="similarity">
    <text evidence="3">Belongs to the BPG-independent phosphoglycerate mutase family.</text>
</comment>
<evidence type="ECO:0000313" key="15">
    <source>
        <dbReference type="EMBL" id="KAH0571965.1"/>
    </source>
</evidence>
<evidence type="ECO:0000256" key="2">
    <source>
        <dbReference type="ARBA" id="ARBA00004798"/>
    </source>
</evidence>
<keyword evidence="7 11" id="KW-0464">Manganese</keyword>
<feature type="active site" description="Phosphoserine intermediate" evidence="9">
    <location>
        <position position="67"/>
    </location>
</feature>
<feature type="binding site" evidence="11">
    <location>
        <position position="480"/>
    </location>
    <ligand>
        <name>Mn(2+)</name>
        <dbReference type="ChEBI" id="CHEBI:29035"/>
        <label>1</label>
    </ligand>
</feature>
<dbReference type="Pfam" id="PF06415">
    <property type="entry name" value="iPGM_N"/>
    <property type="match status" value="1"/>
</dbReference>
<dbReference type="NCBIfam" id="TIGR01307">
    <property type="entry name" value="pgm_bpd_ind"/>
    <property type="match status" value="1"/>
</dbReference>
<feature type="binding site" evidence="11">
    <location>
        <position position="451"/>
    </location>
    <ligand>
        <name>Mn(2+)</name>
        <dbReference type="ChEBI" id="CHEBI:29035"/>
        <label>2</label>
    </ligand>
</feature>
<dbReference type="GO" id="GO:0004619">
    <property type="term" value="F:phosphoglycerate mutase activity"/>
    <property type="evidence" value="ECO:0007669"/>
    <property type="project" value="UniProtKB-EC"/>
</dbReference>
<dbReference type="AlphaFoldDB" id="V6LVQ4"/>
<dbReference type="InterPro" id="IPR011258">
    <property type="entry name" value="BPG-indep_PGM_N"/>
</dbReference>
<sequence length="537" mass="59859">MPLKRRSGPMVFVILDGVGYGKVKSADAVAAAYKPNLDWLHENCPNVPLKAHGLSVGLPSDADMGNSEVGHNAIGCGRVFSQGSMLITNALESRSIYEGDAWKQSISRDTLHLIGLFSDGNVHSHLDHLKALITEASKTVKKIRLHLMFDGRDVGETSGMEFIVPFEQFLTEIRSSTGCDIKPASGGGRMFITMDRYQAEWPMVERGWNTHVHGEGRQFSSLQEAYETLRSETGKKDQDLPSFVIAENGVPVGKINDNDAVVLFNFRGDRAIEISQAFEDETFNHFERRRPKNLFYAGIMQYDGDLAIPKNYLVSPPQIDKVIGEYIAKAGVTTLAISETQKFGHVTYFFNGNRSGYINDKLEKYVEIQSDVISYDLKPWMKCGEITDYVVDAIKTKKYQHIRLNYPNGDMVGHTGVFEAVRVSIETLDICLGRLMEAIKEVDGVMLISADHGNADDMFEVDKSGNIKLEQGVQKVKTSHSLNAVPFIIYDPTYEKYQDYDLKLTEGLGISSIASTMLDFLGIDSPSEYDKTIISKK</sequence>
<evidence type="ECO:0000256" key="10">
    <source>
        <dbReference type="PIRSR" id="PIRSR001492-2"/>
    </source>
</evidence>
<evidence type="ECO:0000256" key="9">
    <source>
        <dbReference type="PIRSR" id="PIRSR001492-1"/>
    </source>
</evidence>
<feature type="binding site" evidence="11">
    <location>
        <position position="452"/>
    </location>
    <ligand>
        <name>Mn(2+)</name>
        <dbReference type="ChEBI" id="CHEBI:29035"/>
        <label>2</label>
    </ligand>
</feature>
<evidence type="ECO:0000256" key="4">
    <source>
        <dbReference type="ARBA" id="ARBA00012026"/>
    </source>
</evidence>
<feature type="domain" description="Metalloenzyme" evidence="12">
    <location>
        <begin position="9"/>
        <end position="524"/>
    </location>
</feature>
<gene>
    <name evidence="14" type="ORF">SS50377_15192</name>
    <name evidence="15" type="ORF">SS50377_26165</name>
</gene>
<dbReference type="SUPFAM" id="SSF53649">
    <property type="entry name" value="Alkaline phosphatase-like"/>
    <property type="match status" value="1"/>
</dbReference>
<feature type="binding site" evidence="10">
    <location>
        <position position="342"/>
    </location>
    <ligand>
        <name>substrate</name>
    </ligand>
</feature>
<dbReference type="Gene3D" id="3.40.1450.10">
    <property type="entry name" value="BPG-independent phosphoglycerate mutase, domain B"/>
    <property type="match status" value="1"/>
</dbReference>
<dbReference type="InterPro" id="IPR036646">
    <property type="entry name" value="PGAM_B_sf"/>
</dbReference>
<evidence type="ECO:0000256" key="5">
    <source>
        <dbReference type="ARBA" id="ARBA00022723"/>
    </source>
</evidence>
<dbReference type="FunFam" id="3.40.1450.10:FF:000002">
    <property type="entry name" value="2,3-bisphosphoglycerate-independent phosphoglycerate mutase"/>
    <property type="match status" value="1"/>
</dbReference>
<feature type="domain" description="BPG-independent PGAM N-terminal" evidence="13">
    <location>
        <begin position="87"/>
        <end position="303"/>
    </location>
</feature>
<dbReference type="EMBL" id="AUWU02000006">
    <property type="protein sequence ID" value="KAH0571965.1"/>
    <property type="molecule type" value="Genomic_DNA"/>
</dbReference>
<dbReference type="GO" id="GO:0005737">
    <property type="term" value="C:cytoplasm"/>
    <property type="evidence" value="ECO:0007669"/>
    <property type="project" value="InterPro"/>
</dbReference>
<dbReference type="CDD" id="cd16010">
    <property type="entry name" value="iPGM"/>
    <property type="match status" value="1"/>
</dbReference>
<evidence type="ECO:0000256" key="6">
    <source>
        <dbReference type="ARBA" id="ARBA00023152"/>
    </source>
</evidence>
<dbReference type="Pfam" id="PF01676">
    <property type="entry name" value="Metalloenzyme"/>
    <property type="match status" value="1"/>
</dbReference>
<dbReference type="Proteomes" id="UP000018208">
    <property type="component" value="Unassembled WGS sequence"/>
</dbReference>
<feature type="binding site" evidence="10">
    <location>
        <begin position="267"/>
        <end position="270"/>
    </location>
    <ligand>
        <name>substrate</name>
    </ligand>
</feature>
<dbReference type="VEuPathDB" id="GiardiaDB:SS50377_26165"/>
<comment type="pathway">
    <text evidence="2">Carbohydrate degradation; glycolysis; pyruvate from D-glyceraldehyde 3-phosphate: step 3/5.</text>
</comment>
<dbReference type="GO" id="GO:0030145">
    <property type="term" value="F:manganese ion binding"/>
    <property type="evidence" value="ECO:0007669"/>
    <property type="project" value="InterPro"/>
</dbReference>
<keyword evidence="16" id="KW-1185">Reference proteome</keyword>
<dbReference type="InterPro" id="IPR005995">
    <property type="entry name" value="Pgm_bpd_ind"/>
</dbReference>
<feature type="binding site" evidence="10">
    <location>
        <position position="189"/>
    </location>
    <ligand>
        <name>substrate</name>
    </ligand>
</feature>
<accession>V6LVQ4</accession>